<name>A0A372ZUX2_9ACTN</name>
<dbReference type="RefSeq" id="WP_117487392.1">
    <property type="nucleotide sequence ID" value="NZ_QVIG01000001.1"/>
</dbReference>
<dbReference type="AlphaFoldDB" id="A0A372ZUX2"/>
<dbReference type="InterPro" id="IPR001387">
    <property type="entry name" value="Cro/C1-type_HTH"/>
</dbReference>
<dbReference type="InterPro" id="IPR010982">
    <property type="entry name" value="Lambda_DNA-bd_dom_sf"/>
</dbReference>
<organism evidence="2 3">
    <name type="scientific">Kitasatospora xanthocidica</name>
    <dbReference type="NCBI Taxonomy" id="83382"/>
    <lineage>
        <taxon>Bacteria</taxon>
        <taxon>Bacillati</taxon>
        <taxon>Actinomycetota</taxon>
        <taxon>Actinomycetes</taxon>
        <taxon>Kitasatosporales</taxon>
        <taxon>Streptomycetaceae</taxon>
        <taxon>Kitasatospora</taxon>
    </lineage>
</organism>
<reference evidence="2 3" key="1">
    <citation type="submission" date="2018-08" db="EMBL/GenBank/DDBJ databases">
        <title>Diversity &amp; Physiological Properties of Lignin-Decomposing Actinobacteria from Soil.</title>
        <authorList>
            <person name="Roh S.G."/>
            <person name="Kim S.B."/>
        </authorList>
    </citation>
    <scope>NUCLEOTIDE SEQUENCE [LARGE SCALE GENOMIC DNA]</scope>
    <source>
        <strain evidence="2 3">MMS17-GH009</strain>
    </source>
</reference>
<dbReference type="SUPFAM" id="SSF47413">
    <property type="entry name" value="lambda repressor-like DNA-binding domains"/>
    <property type="match status" value="1"/>
</dbReference>
<sequence>MSERTSWRAMREEIMNRPGAGAAYEAARIRFELGEAVRLRREALGMTQVQLAVALGMQQPAVARFEAGGTMPTIVVLERFAEALGMRLTVELEPLDKAS</sequence>
<feature type="domain" description="HTH cro/C1-type" evidence="1">
    <location>
        <begin position="37"/>
        <end position="92"/>
    </location>
</feature>
<evidence type="ECO:0000259" key="1">
    <source>
        <dbReference type="PROSITE" id="PS50943"/>
    </source>
</evidence>
<dbReference type="Pfam" id="PF13560">
    <property type="entry name" value="HTH_31"/>
    <property type="match status" value="1"/>
</dbReference>
<keyword evidence="3" id="KW-1185">Reference proteome</keyword>
<dbReference type="CDD" id="cd00093">
    <property type="entry name" value="HTH_XRE"/>
    <property type="match status" value="1"/>
</dbReference>
<accession>A0A372ZUX2</accession>
<proteinExistence type="predicted"/>
<dbReference type="SMART" id="SM00530">
    <property type="entry name" value="HTH_XRE"/>
    <property type="match status" value="1"/>
</dbReference>
<gene>
    <name evidence="2" type="ORF">DR950_15765</name>
</gene>
<evidence type="ECO:0000313" key="2">
    <source>
        <dbReference type="EMBL" id="RGD59035.1"/>
    </source>
</evidence>
<dbReference type="Gene3D" id="1.10.260.40">
    <property type="entry name" value="lambda repressor-like DNA-binding domains"/>
    <property type="match status" value="1"/>
</dbReference>
<comment type="caution">
    <text evidence="2">The sequence shown here is derived from an EMBL/GenBank/DDBJ whole genome shotgun (WGS) entry which is preliminary data.</text>
</comment>
<dbReference type="PROSITE" id="PS50943">
    <property type="entry name" value="HTH_CROC1"/>
    <property type="match status" value="1"/>
</dbReference>
<dbReference type="EMBL" id="QVIG01000001">
    <property type="protein sequence ID" value="RGD59035.1"/>
    <property type="molecule type" value="Genomic_DNA"/>
</dbReference>
<protein>
    <submittedName>
        <fullName evidence="2">XRE family transcriptional regulator</fullName>
    </submittedName>
</protein>
<dbReference type="GO" id="GO:0003677">
    <property type="term" value="F:DNA binding"/>
    <property type="evidence" value="ECO:0007669"/>
    <property type="project" value="InterPro"/>
</dbReference>
<evidence type="ECO:0000313" key="3">
    <source>
        <dbReference type="Proteomes" id="UP000263377"/>
    </source>
</evidence>
<dbReference type="Proteomes" id="UP000263377">
    <property type="component" value="Unassembled WGS sequence"/>
</dbReference>